<evidence type="ECO:0000256" key="3">
    <source>
        <dbReference type="ARBA" id="ARBA00022833"/>
    </source>
</evidence>
<dbReference type="PANTHER" id="PTHR33337">
    <property type="entry name" value="GFA DOMAIN-CONTAINING PROTEIN"/>
    <property type="match status" value="1"/>
</dbReference>
<evidence type="ECO:0000256" key="2">
    <source>
        <dbReference type="ARBA" id="ARBA00022723"/>
    </source>
</evidence>
<dbReference type="PANTHER" id="PTHR33337:SF40">
    <property type="entry name" value="CENP-V_GFA DOMAIN-CONTAINING PROTEIN-RELATED"/>
    <property type="match status" value="1"/>
</dbReference>
<feature type="domain" description="CENP-V/GFA" evidence="5">
    <location>
        <begin position="2"/>
        <end position="108"/>
    </location>
</feature>
<keyword evidence="3" id="KW-0862">Zinc</keyword>
<accession>A0ABZ0GLQ7</accession>
<keyword evidence="2" id="KW-0479">Metal-binding</keyword>
<name>A0ABZ0GLQ7_9GAMM</name>
<dbReference type="SUPFAM" id="SSF51316">
    <property type="entry name" value="Mss4-like"/>
    <property type="match status" value="1"/>
</dbReference>
<dbReference type="PROSITE" id="PS51891">
    <property type="entry name" value="CENP_V_GFA"/>
    <property type="match status" value="1"/>
</dbReference>
<dbReference type="Gene3D" id="3.90.1590.10">
    <property type="entry name" value="glutathione-dependent formaldehyde- activating enzyme (gfa)"/>
    <property type="match status" value="1"/>
</dbReference>
<dbReference type="InterPro" id="IPR011057">
    <property type="entry name" value="Mss4-like_sf"/>
</dbReference>
<dbReference type="Pfam" id="PF04828">
    <property type="entry name" value="GFA"/>
    <property type="match status" value="1"/>
</dbReference>
<dbReference type="Proteomes" id="UP001301442">
    <property type="component" value="Chromosome"/>
</dbReference>
<sequence length="135" mass="15220">MFTGKCECTKIQYQVDGEINDFSHCHCSQCRRLHGAAFATFAGVKRNDFSYLCGETELACYTSSKSQQRVFCRNCGSNIMATLTDEPDTFYLAMGTIDGNPPCPPPYHIFVGSKAPWYVINDNAKQFDTFPEDER</sequence>
<organism evidence="6 7">
    <name type="scientific">Thalassotalea fonticola</name>
    <dbReference type="NCBI Taxonomy" id="3065649"/>
    <lineage>
        <taxon>Bacteria</taxon>
        <taxon>Pseudomonadati</taxon>
        <taxon>Pseudomonadota</taxon>
        <taxon>Gammaproteobacteria</taxon>
        <taxon>Alteromonadales</taxon>
        <taxon>Colwelliaceae</taxon>
        <taxon>Thalassotalea</taxon>
    </lineage>
</organism>
<evidence type="ECO:0000259" key="5">
    <source>
        <dbReference type="PROSITE" id="PS51891"/>
    </source>
</evidence>
<proteinExistence type="inferred from homology"/>
<evidence type="ECO:0000313" key="6">
    <source>
        <dbReference type="EMBL" id="WOH36766.1"/>
    </source>
</evidence>
<comment type="similarity">
    <text evidence="1">Belongs to the Gfa family.</text>
</comment>
<evidence type="ECO:0000256" key="4">
    <source>
        <dbReference type="ARBA" id="ARBA00023239"/>
    </source>
</evidence>
<keyword evidence="4" id="KW-0456">Lyase</keyword>
<dbReference type="EMBL" id="CP136600">
    <property type="protein sequence ID" value="WOH36766.1"/>
    <property type="molecule type" value="Genomic_DNA"/>
</dbReference>
<evidence type="ECO:0000313" key="7">
    <source>
        <dbReference type="Proteomes" id="UP001301442"/>
    </source>
</evidence>
<dbReference type="InterPro" id="IPR006913">
    <property type="entry name" value="CENP-V/GFA"/>
</dbReference>
<gene>
    <name evidence="6" type="ORF">RI844_15515</name>
</gene>
<protein>
    <submittedName>
        <fullName evidence="6">GFA family protein</fullName>
    </submittedName>
</protein>
<keyword evidence="7" id="KW-1185">Reference proteome</keyword>
<dbReference type="RefSeq" id="WP_348395578.1">
    <property type="nucleotide sequence ID" value="NZ_CP136600.1"/>
</dbReference>
<evidence type="ECO:0000256" key="1">
    <source>
        <dbReference type="ARBA" id="ARBA00005495"/>
    </source>
</evidence>
<reference evidence="6 7" key="1">
    <citation type="submission" date="2023-09" db="EMBL/GenBank/DDBJ databases">
        <authorList>
            <person name="Qi X."/>
        </authorList>
    </citation>
    <scope>NUCLEOTIDE SEQUENCE [LARGE SCALE GENOMIC DNA]</scope>
    <source>
        <strain evidence="6 7">S1-1</strain>
    </source>
</reference>